<name>A0AAU9NSZ0_9ASTR</name>
<organism evidence="1 2">
    <name type="scientific">Lactuca virosa</name>
    <dbReference type="NCBI Taxonomy" id="75947"/>
    <lineage>
        <taxon>Eukaryota</taxon>
        <taxon>Viridiplantae</taxon>
        <taxon>Streptophyta</taxon>
        <taxon>Embryophyta</taxon>
        <taxon>Tracheophyta</taxon>
        <taxon>Spermatophyta</taxon>
        <taxon>Magnoliopsida</taxon>
        <taxon>eudicotyledons</taxon>
        <taxon>Gunneridae</taxon>
        <taxon>Pentapetalae</taxon>
        <taxon>asterids</taxon>
        <taxon>campanulids</taxon>
        <taxon>Asterales</taxon>
        <taxon>Asteraceae</taxon>
        <taxon>Cichorioideae</taxon>
        <taxon>Cichorieae</taxon>
        <taxon>Lactucinae</taxon>
        <taxon>Lactuca</taxon>
    </lineage>
</organism>
<evidence type="ECO:0000313" key="2">
    <source>
        <dbReference type="Proteomes" id="UP001157418"/>
    </source>
</evidence>
<sequence length="132" mass="14629">MSSRWKTASGNSVIPCGGYSPMMRNGNGNHIVGGNRLGKNVKVEWESQLQASGFSFEISFIIVGSPLVLLHISRHCVRRNHLHPPSPSPLFFEYGNFNKIHENLWSSFSFVHILDLCGEEGKPIAISLSPHS</sequence>
<keyword evidence="2" id="KW-1185">Reference proteome</keyword>
<evidence type="ECO:0000313" key="1">
    <source>
        <dbReference type="EMBL" id="CAH1440814.1"/>
    </source>
</evidence>
<comment type="caution">
    <text evidence="1">The sequence shown here is derived from an EMBL/GenBank/DDBJ whole genome shotgun (WGS) entry which is preliminary data.</text>
</comment>
<proteinExistence type="predicted"/>
<reference evidence="1 2" key="1">
    <citation type="submission" date="2022-01" db="EMBL/GenBank/DDBJ databases">
        <authorList>
            <person name="Xiong W."/>
            <person name="Schranz E."/>
        </authorList>
    </citation>
    <scope>NUCLEOTIDE SEQUENCE [LARGE SCALE GENOMIC DNA]</scope>
</reference>
<dbReference type="EMBL" id="CAKMRJ010005412">
    <property type="protein sequence ID" value="CAH1440814.1"/>
    <property type="molecule type" value="Genomic_DNA"/>
</dbReference>
<protein>
    <submittedName>
        <fullName evidence="1">Uncharacterized protein</fullName>
    </submittedName>
</protein>
<gene>
    <name evidence="1" type="ORF">LVIROSA_LOCUS26925</name>
</gene>
<accession>A0AAU9NSZ0</accession>
<dbReference type="Proteomes" id="UP001157418">
    <property type="component" value="Unassembled WGS sequence"/>
</dbReference>
<dbReference type="AlphaFoldDB" id="A0AAU9NSZ0"/>